<feature type="domain" description="2Fe-2S ferredoxin-type" evidence="5">
    <location>
        <begin position="4"/>
        <end position="80"/>
    </location>
</feature>
<dbReference type="Pfam" id="PF00111">
    <property type="entry name" value="Fer2"/>
    <property type="match status" value="1"/>
</dbReference>
<accession>A0A328BT51</accession>
<dbReference type="Gene3D" id="1.10.150.120">
    <property type="entry name" value="[2Fe-2S]-binding domain"/>
    <property type="match status" value="1"/>
</dbReference>
<dbReference type="GO" id="GO:0046872">
    <property type="term" value="F:metal ion binding"/>
    <property type="evidence" value="ECO:0007669"/>
    <property type="project" value="UniProtKB-KW"/>
</dbReference>
<dbReference type="InterPro" id="IPR012675">
    <property type="entry name" value="Beta-grasp_dom_sf"/>
</dbReference>
<evidence type="ECO:0000256" key="2">
    <source>
        <dbReference type="ARBA" id="ARBA00022723"/>
    </source>
</evidence>
<name>A0A328BT51_9BACT</name>
<dbReference type="Pfam" id="PF01799">
    <property type="entry name" value="Fer2_2"/>
    <property type="match status" value="1"/>
</dbReference>
<dbReference type="Proteomes" id="UP000248553">
    <property type="component" value="Unassembled WGS sequence"/>
</dbReference>
<keyword evidence="2" id="KW-0479">Metal-binding</keyword>
<dbReference type="Gene3D" id="3.10.20.30">
    <property type="match status" value="1"/>
</dbReference>
<dbReference type="RefSeq" id="WP_111477042.1">
    <property type="nucleotide sequence ID" value="NZ_QHKM01000001.1"/>
</dbReference>
<dbReference type="InterPro" id="IPR001041">
    <property type="entry name" value="2Fe-2S_ferredoxin-type"/>
</dbReference>
<dbReference type="AlphaFoldDB" id="A0A328BT51"/>
<dbReference type="InterPro" id="IPR002888">
    <property type="entry name" value="2Fe-2S-bd"/>
</dbReference>
<dbReference type="InterPro" id="IPR051452">
    <property type="entry name" value="Diverse_Oxidoreductases"/>
</dbReference>
<evidence type="ECO:0000313" key="7">
    <source>
        <dbReference type="Proteomes" id="UP000248553"/>
    </source>
</evidence>
<organism evidence="6 7">
    <name type="scientific">Hymenobacter edaphi</name>
    <dbReference type="NCBI Taxonomy" id="2211146"/>
    <lineage>
        <taxon>Bacteria</taxon>
        <taxon>Pseudomonadati</taxon>
        <taxon>Bacteroidota</taxon>
        <taxon>Cytophagia</taxon>
        <taxon>Cytophagales</taxon>
        <taxon>Hymenobacteraceae</taxon>
        <taxon>Hymenobacter</taxon>
    </lineage>
</organism>
<dbReference type="SUPFAM" id="SSF47741">
    <property type="entry name" value="CO dehydrogenase ISP C-domain like"/>
    <property type="match status" value="1"/>
</dbReference>
<proteinExistence type="predicted"/>
<keyword evidence="7" id="KW-1185">Reference proteome</keyword>
<dbReference type="SUPFAM" id="SSF54292">
    <property type="entry name" value="2Fe-2S ferredoxin-like"/>
    <property type="match status" value="1"/>
</dbReference>
<keyword evidence="4" id="KW-0411">Iron-sulfur</keyword>
<dbReference type="GO" id="GO:0016491">
    <property type="term" value="F:oxidoreductase activity"/>
    <property type="evidence" value="ECO:0007669"/>
    <property type="project" value="InterPro"/>
</dbReference>
<dbReference type="PANTHER" id="PTHR44379:SF6">
    <property type="entry name" value="BLR6046 PROTEIN"/>
    <property type="match status" value="1"/>
</dbReference>
<evidence type="ECO:0000256" key="4">
    <source>
        <dbReference type="ARBA" id="ARBA00023014"/>
    </source>
</evidence>
<dbReference type="InterPro" id="IPR036010">
    <property type="entry name" value="2Fe-2S_ferredoxin-like_sf"/>
</dbReference>
<evidence type="ECO:0000256" key="3">
    <source>
        <dbReference type="ARBA" id="ARBA00023004"/>
    </source>
</evidence>
<protein>
    <submittedName>
        <fullName evidence="6">(2Fe-2S)-binding protein</fullName>
    </submittedName>
</protein>
<dbReference type="GO" id="GO:0051537">
    <property type="term" value="F:2 iron, 2 sulfur cluster binding"/>
    <property type="evidence" value="ECO:0007669"/>
    <property type="project" value="UniProtKB-KW"/>
</dbReference>
<dbReference type="InterPro" id="IPR036884">
    <property type="entry name" value="2Fe-2S-bd_dom_sf"/>
</dbReference>
<evidence type="ECO:0000313" key="6">
    <source>
        <dbReference type="EMBL" id="RAK70307.1"/>
    </source>
</evidence>
<sequence>MDEASFTLHVNGKTHQVQADPATPLLYVLRNQLGLNGPKFGCGMQQCGACMVLVDGFAHPSCQLQVHRVGAAPITTLEGLTCPDGSLHPVQQALVELQAAQCGYCLNGVAMCAAGLLRQYARPDEQTIRNALFRVLCRCGTHERYIRAVQRAAELGASG</sequence>
<dbReference type="CDD" id="cd00207">
    <property type="entry name" value="fer2"/>
    <property type="match status" value="1"/>
</dbReference>
<keyword evidence="3" id="KW-0408">Iron</keyword>
<evidence type="ECO:0000259" key="5">
    <source>
        <dbReference type="PROSITE" id="PS51085"/>
    </source>
</evidence>
<dbReference type="OrthoDB" id="9796880at2"/>
<dbReference type="EMBL" id="QHKM01000001">
    <property type="protein sequence ID" value="RAK70307.1"/>
    <property type="molecule type" value="Genomic_DNA"/>
</dbReference>
<reference evidence="7" key="1">
    <citation type="submission" date="2018-05" db="EMBL/GenBank/DDBJ databases">
        <authorList>
            <person name="Nie L."/>
        </authorList>
    </citation>
    <scope>NUCLEOTIDE SEQUENCE [LARGE SCALE GENOMIC DNA]</scope>
    <source>
        <strain evidence="7">NL</strain>
    </source>
</reference>
<comment type="caution">
    <text evidence="6">The sequence shown here is derived from an EMBL/GenBank/DDBJ whole genome shotgun (WGS) entry which is preliminary data.</text>
</comment>
<keyword evidence="1" id="KW-0001">2Fe-2S</keyword>
<gene>
    <name evidence="6" type="ORF">DLM85_05540</name>
</gene>
<dbReference type="PROSITE" id="PS51085">
    <property type="entry name" value="2FE2S_FER_2"/>
    <property type="match status" value="1"/>
</dbReference>
<dbReference type="PANTHER" id="PTHR44379">
    <property type="entry name" value="OXIDOREDUCTASE WITH IRON-SULFUR SUBUNIT"/>
    <property type="match status" value="1"/>
</dbReference>
<evidence type="ECO:0000256" key="1">
    <source>
        <dbReference type="ARBA" id="ARBA00022714"/>
    </source>
</evidence>